<dbReference type="EMBL" id="AP025516">
    <property type="protein sequence ID" value="BDD86193.1"/>
    <property type="molecule type" value="Genomic_DNA"/>
</dbReference>
<proteinExistence type="predicted"/>
<reference evidence="1 2" key="1">
    <citation type="submission" date="2022-01" db="EMBL/GenBank/DDBJ databases">
        <title>Desulfofustis limnae sp. nov., a novel mesophilic sulfate-reducing bacterium isolated from marsh soil.</title>
        <authorList>
            <person name="Watanabe M."/>
            <person name="Takahashi A."/>
            <person name="Kojima H."/>
            <person name="Fukui M."/>
        </authorList>
    </citation>
    <scope>NUCLEOTIDE SEQUENCE [LARGE SCALE GENOMIC DNA]</scope>
    <source>
        <strain evidence="1 2">PPLL</strain>
    </source>
</reference>
<evidence type="ECO:0000313" key="2">
    <source>
        <dbReference type="Proteomes" id="UP000830055"/>
    </source>
</evidence>
<keyword evidence="2" id="KW-1185">Reference proteome</keyword>
<organism evidence="1 2">
    <name type="scientific">Desulfofustis limnaeus</name>
    <dbReference type="NCBI Taxonomy" id="2740163"/>
    <lineage>
        <taxon>Bacteria</taxon>
        <taxon>Pseudomonadati</taxon>
        <taxon>Thermodesulfobacteriota</taxon>
        <taxon>Desulfobulbia</taxon>
        <taxon>Desulfobulbales</taxon>
        <taxon>Desulfocapsaceae</taxon>
        <taxon>Desulfofustis</taxon>
    </lineage>
</organism>
<dbReference type="Proteomes" id="UP000830055">
    <property type="component" value="Chromosome"/>
</dbReference>
<name>A0ABM7W5J5_9BACT</name>
<accession>A0ABM7W5J5</accession>
<dbReference type="RefSeq" id="WP_284153287.1">
    <property type="nucleotide sequence ID" value="NZ_AP025516.1"/>
</dbReference>
<evidence type="ECO:0000313" key="1">
    <source>
        <dbReference type="EMBL" id="BDD86193.1"/>
    </source>
</evidence>
<gene>
    <name evidence="1" type="ORF">DPPLL_05580</name>
</gene>
<evidence type="ECO:0008006" key="3">
    <source>
        <dbReference type="Google" id="ProtNLM"/>
    </source>
</evidence>
<sequence length="95" mass="10938">MSDLQLYKRQVENNLKQWQKDLLSFRILAEEAEPDEQIKHYQVIEEIVAKEDAVKEKLAQMDQSGAVAEESLQEELEALQNDVQKAIDAARVVIN</sequence>
<protein>
    <recommendedName>
        <fullName evidence="3">PCRF domain-containing protein</fullName>
    </recommendedName>
</protein>